<dbReference type="InterPro" id="IPR004358">
    <property type="entry name" value="Sig_transdc_His_kin-like_C"/>
</dbReference>
<evidence type="ECO:0000256" key="6">
    <source>
        <dbReference type="ARBA" id="ARBA00022777"/>
    </source>
</evidence>
<keyword evidence="12" id="KW-0175">Coiled coil</keyword>
<evidence type="ECO:0000256" key="5">
    <source>
        <dbReference type="ARBA" id="ARBA00022741"/>
    </source>
</evidence>
<evidence type="ECO:0000256" key="13">
    <source>
        <dbReference type="SAM" id="MobiDB-lite"/>
    </source>
</evidence>
<dbReference type="OrthoDB" id="593752at2"/>
<dbReference type="SMART" id="SM00448">
    <property type="entry name" value="REC"/>
    <property type="match status" value="1"/>
</dbReference>
<keyword evidence="17" id="KW-1185">Reference proteome</keyword>
<dbReference type="PANTHER" id="PTHR45339">
    <property type="entry name" value="HYBRID SIGNAL TRANSDUCTION HISTIDINE KINASE J"/>
    <property type="match status" value="1"/>
</dbReference>
<feature type="domain" description="Response regulatory" evidence="15">
    <location>
        <begin position="555"/>
        <end position="674"/>
    </location>
</feature>
<dbReference type="FunFam" id="3.30.565.10:FF:000010">
    <property type="entry name" value="Sensor histidine kinase RcsC"/>
    <property type="match status" value="1"/>
</dbReference>
<dbReference type="InterPro" id="IPR005467">
    <property type="entry name" value="His_kinase_dom"/>
</dbReference>
<evidence type="ECO:0000256" key="4">
    <source>
        <dbReference type="ARBA" id="ARBA00022679"/>
    </source>
</evidence>
<dbReference type="EC" id="2.7.13.3" evidence="2"/>
<dbReference type="Pfam" id="PF00072">
    <property type="entry name" value="Response_reg"/>
    <property type="match status" value="1"/>
</dbReference>
<protein>
    <recommendedName>
        <fullName evidence="10">Sensory/regulatory protein RpfC</fullName>
        <ecNumber evidence="2">2.7.13.3</ecNumber>
    </recommendedName>
</protein>
<evidence type="ECO:0000256" key="1">
    <source>
        <dbReference type="ARBA" id="ARBA00000085"/>
    </source>
</evidence>
<sequence length="679" mass="76458">MSPIPDKRGNVGSLTIEMVEFKEEWQFEDPQTGVFYKNGIIPQKLFLTLLGGDIQPENAKKAITVLESMFKSGVLSNCTYIRIADYTKVTKAPINTRILYAKELNRLNSAYNCRPLITYICGASLLLKTMLRLFASYVQQQFIFVPTLQDAFNLINAAKSPFAAKMDREITITQSEIDRFAAMCGQILFDEHYIINEKENIIAPGNPLHDLYTIISMLNNDLKELQKTEKEQKQKIEEALEHARTLNIKLSEEKKNVEKKEQIQQILIENLKKAKIEAEMASQAKSEFLANISHEIRTPLNGIIGMSELLLDASLDTRQQRNYCETIFVSAKKLYQLITHILDFSKIESGQLDKEMSVLDIGTICHDVFSLLNENAIKKGLQLTIDISNEIPDAILGYPAYLRQVLINLLQNAIKFTYNGEVALNIEPISDTPGKLILRISVRDTGIGIPEAQKELVFQRFTQIDSSATRKEGGAGLGLAITSKLVEYMGGTLNLDSTENKGSEFWFTLQFDKFDGKTKMSAIEESRPTEITKRPETNEEKPLPTEINDRNSGIKILLVEDNIINQQVAIAMLSKLNVSTDTVTNGLEAIDALKKNSYTLVFMDLQMPVMGGLEAVKAIRNKETGIADPDIPVIAMTANAIKKDKEECLLAGMNDFIVKPVMIRELQTALEKWIPRYRR</sequence>
<dbReference type="Gene3D" id="3.30.565.10">
    <property type="entry name" value="Histidine kinase-like ATPase, C-terminal domain"/>
    <property type="match status" value="1"/>
</dbReference>
<keyword evidence="3 11" id="KW-0597">Phosphoprotein</keyword>
<dbReference type="PRINTS" id="PR00344">
    <property type="entry name" value="BCTRLSENSOR"/>
</dbReference>
<organism evidence="16 17">
    <name type="scientific">Chlorobium limicola</name>
    <dbReference type="NCBI Taxonomy" id="1092"/>
    <lineage>
        <taxon>Bacteria</taxon>
        <taxon>Pseudomonadati</taxon>
        <taxon>Chlorobiota</taxon>
        <taxon>Chlorobiia</taxon>
        <taxon>Chlorobiales</taxon>
        <taxon>Chlorobiaceae</taxon>
        <taxon>Chlorobium/Pelodictyon group</taxon>
        <taxon>Chlorobium</taxon>
    </lineage>
</organism>
<dbReference type="Proteomes" id="UP000053937">
    <property type="component" value="Unassembled WGS sequence"/>
</dbReference>
<dbReference type="PROSITE" id="PS50110">
    <property type="entry name" value="RESPONSE_REGULATORY"/>
    <property type="match status" value="1"/>
</dbReference>
<evidence type="ECO:0000256" key="10">
    <source>
        <dbReference type="ARBA" id="ARBA00068150"/>
    </source>
</evidence>
<gene>
    <name evidence="16" type="ORF">ASB62_00315</name>
</gene>
<dbReference type="SUPFAM" id="SSF52172">
    <property type="entry name" value="CheY-like"/>
    <property type="match status" value="1"/>
</dbReference>
<dbReference type="InterPro" id="IPR036097">
    <property type="entry name" value="HisK_dim/P_sf"/>
</dbReference>
<proteinExistence type="predicted"/>
<dbReference type="Pfam" id="PF02518">
    <property type="entry name" value="HATPase_c"/>
    <property type="match status" value="1"/>
</dbReference>
<reference evidence="16 17" key="1">
    <citation type="submission" date="2015-10" db="EMBL/GenBank/DDBJ databases">
        <title>Draft Genome Sequence of Chlorobium limicola strain Frasassi Growing under Artificial Lighting in the Frasassi Cave System.</title>
        <authorList>
            <person name="Mansor M."/>
            <person name="Macalady J."/>
        </authorList>
    </citation>
    <scope>NUCLEOTIDE SEQUENCE [LARGE SCALE GENOMIC DNA]</scope>
    <source>
        <strain evidence="16 17">Frasassi</strain>
    </source>
</reference>
<dbReference type="EMBL" id="LMBR01000001">
    <property type="protein sequence ID" value="KUL33291.1"/>
    <property type="molecule type" value="Genomic_DNA"/>
</dbReference>
<evidence type="ECO:0000256" key="9">
    <source>
        <dbReference type="ARBA" id="ARBA00064003"/>
    </source>
</evidence>
<evidence type="ECO:0000256" key="11">
    <source>
        <dbReference type="PROSITE-ProRule" id="PRU00169"/>
    </source>
</evidence>
<keyword evidence="7" id="KW-0067">ATP-binding</keyword>
<evidence type="ECO:0000313" key="17">
    <source>
        <dbReference type="Proteomes" id="UP000053937"/>
    </source>
</evidence>
<keyword evidence="5" id="KW-0547">Nucleotide-binding</keyword>
<keyword evidence="8" id="KW-0902">Two-component regulatory system</keyword>
<feature type="domain" description="Histidine kinase" evidence="14">
    <location>
        <begin position="291"/>
        <end position="513"/>
    </location>
</feature>
<keyword evidence="6 16" id="KW-0418">Kinase</keyword>
<evidence type="ECO:0000256" key="2">
    <source>
        <dbReference type="ARBA" id="ARBA00012438"/>
    </source>
</evidence>
<evidence type="ECO:0000313" key="16">
    <source>
        <dbReference type="EMBL" id="KUL33291.1"/>
    </source>
</evidence>
<dbReference type="SMART" id="SM00387">
    <property type="entry name" value="HATPase_c"/>
    <property type="match status" value="1"/>
</dbReference>
<dbReference type="SUPFAM" id="SSF55874">
    <property type="entry name" value="ATPase domain of HSP90 chaperone/DNA topoisomerase II/histidine kinase"/>
    <property type="match status" value="1"/>
</dbReference>
<dbReference type="InterPro" id="IPR036890">
    <property type="entry name" value="HATPase_C_sf"/>
</dbReference>
<dbReference type="CDD" id="cd00082">
    <property type="entry name" value="HisKA"/>
    <property type="match status" value="1"/>
</dbReference>
<evidence type="ECO:0000256" key="7">
    <source>
        <dbReference type="ARBA" id="ARBA00022840"/>
    </source>
</evidence>
<dbReference type="GO" id="GO:0005524">
    <property type="term" value="F:ATP binding"/>
    <property type="evidence" value="ECO:0007669"/>
    <property type="project" value="UniProtKB-KW"/>
</dbReference>
<dbReference type="PANTHER" id="PTHR45339:SF5">
    <property type="entry name" value="HISTIDINE KINASE"/>
    <property type="match status" value="1"/>
</dbReference>
<accession>A0A101JVE3</accession>
<dbReference type="CDD" id="cd17546">
    <property type="entry name" value="REC_hyHK_CKI1_RcsC-like"/>
    <property type="match status" value="1"/>
</dbReference>
<dbReference type="InterPro" id="IPR003594">
    <property type="entry name" value="HATPase_dom"/>
</dbReference>
<dbReference type="SUPFAM" id="SSF47384">
    <property type="entry name" value="Homodimeric domain of signal transducing histidine kinase"/>
    <property type="match status" value="1"/>
</dbReference>
<dbReference type="FunFam" id="1.10.287.130:FF:000002">
    <property type="entry name" value="Two-component osmosensing histidine kinase"/>
    <property type="match status" value="1"/>
</dbReference>
<feature type="region of interest" description="Disordered" evidence="13">
    <location>
        <begin position="522"/>
        <end position="546"/>
    </location>
</feature>
<evidence type="ECO:0000256" key="3">
    <source>
        <dbReference type="ARBA" id="ARBA00022553"/>
    </source>
</evidence>
<name>A0A101JVE3_CHLLI</name>
<feature type="coiled-coil region" evidence="12">
    <location>
        <begin position="215"/>
        <end position="277"/>
    </location>
</feature>
<evidence type="ECO:0000256" key="12">
    <source>
        <dbReference type="SAM" id="Coils"/>
    </source>
</evidence>
<keyword evidence="4" id="KW-0808">Transferase</keyword>
<feature type="modified residue" description="4-aspartylphosphate" evidence="11">
    <location>
        <position position="604"/>
    </location>
</feature>
<dbReference type="InterPro" id="IPR003661">
    <property type="entry name" value="HisK_dim/P_dom"/>
</dbReference>
<dbReference type="SMART" id="SM00388">
    <property type="entry name" value="HisKA"/>
    <property type="match status" value="1"/>
</dbReference>
<evidence type="ECO:0000259" key="15">
    <source>
        <dbReference type="PROSITE" id="PS50110"/>
    </source>
</evidence>
<comment type="catalytic activity">
    <reaction evidence="1">
        <text>ATP + protein L-histidine = ADP + protein N-phospho-L-histidine.</text>
        <dbReference type="EC" id="2.7.13.3"/>
    </reaction>
</comment>
<dbReference type="Gene3D" id="1.10.287.130">
    <property type="match status" value="1"/>
</dbReference>
<dbReference type="Pfam" id="PF00512">
    <property type="entry name" value="HisKA"/>
    <property type="match status" value="1"/>
</dbReference>
<dbReference type="InterPro" id="IPR001789">
    <property type="entry name" value="Sig_transdc_resp-reg_receiver"/>
</dbReference>
<dbReference type="CDD" id="cd16922">
    <property type="entry name" value="HATPase_EvgS-ArcB-TorS-like"/>
    <property type="match status" value="1"/>
</dbReference>
<dbReference type="PROSITE" id="PS50109">
    <property type="entry name" value="HIS_KIN"/>
    <property type="match status" value="1"/>
</dbReference>
<evidence type="ECO:0000256" key="8">
    <source>
        <dbReference type="ARBA" id="ARBA00023012"/>
    </source>
</evidence>
<dbReference type="InterPro" id="IPR011006">
    <property type="entry name" value="CheY-like_superfamily"/>
</dbReference>
<dbReference type="AlphaFoldDB" id="A0A101JVE3"/>
<dbReference type="GO" id="GO:0000155">
    <property type="term" value="F:phosphorelay sensor kinase activity"/>
    <property type="evidence" value="ECO:0007669"/>
    <property type="project" value="InterPro"/>
</dbReference>
<comment type="caution">
    <text evidence="16">The sequence shown here is derived from an EMBL/GenBank/DDBJ whole genome shotgun (WGS) entry which is preliminary data.</text>
</comment>
<dbReference type="Gene3D" id="3.40.50.2300">
    <property type="match status" value="1"/>
</dbReference>
<evidence type="ECO:0000259" key="14">
    <source>
        <dbReference type="PROSITE" id="PS50109"/>
    </source>
</evidence>
<comment type="subunit">
    <text evidence="9">At low DSF concentrations, interacts with RpfF.</text>
</comment>
<dbReference type="RefSeq" id="WP_059138102.1">
    <property type="nucleotide sequence ID" value="NZ_LMBR01000001.1"/>
</dbReference>